<reference evidence="1" key="1">
    <citation type="submission" date="2014-12" db="EMBL/GenBank/DDBJ databases">
        <title>Insight into the proteome of Arion vulgaris.</title>
        <authorList>
            <person name="Aradska J."/>
            <person name="Bulat T."/>
            <person name="Smidak R."/>
            <person name="Sarate P."/>
            <person name="Gangsoo J."/>
            <person name="Sialana F."/>
            <person name="Bilban M."/>
            <person name="Lubec G."/>
        </authorList>
    </citation>
    <scope>NUCLEOTIDE SEQUENCE</scope>
    <source>
        <tissue evidence="1">Skin</tissue>
    </source>
</reference>
<gene>
    <name evidence="1" type="primary">ORF58403</name>
</gene>
<accession>A0A0B6ZF45</accession>
<proteinExistence type="predicted"/>
<name>A0A0B6ZF45_9EUPU</name>
<dbReference type="EMBL" id="HACG01019495">
    <property type="protein sequence ID" value="CEK66360.1"/>
    <property type="molecule type" value="Transcribed_RNA"/>
</dbReference>
<evidence type="ECO:0000313" key="1">
    <source>
        <dbReference type="EMBL" id="CEK66360.1"/>
    </source>
</evidence>
<organism evidence="1">
    <name type="scientific">Arion vulgaris</name>
    <dbReference type="NCBI Taxonomy" id="1028688"/>
    <lineage>
        <taxon>Eukaryota</taxon>
        <taxon>Metazoa</taxon>
        <taxon>Spiralia</taxon>
        <taxon>Lophotrochozoa</taxon>
        <taxon>Mollusca</taxon>
        <taxon>Gastropoda</taxon>
        <taxon>Heterobranchia</taxon>
        <taxon>Euthyneura</taxon>
        <taxon>Panpulmonata</taxon>
        <taxon>Eupulmonata</taxon>
        <taxon>Stylommatophora</taxon>
        <taxon>Helicina</taxon>
        <taxon>Arionoidea</taxon>
        <taxon>Arionidae</taxon>
        <taxon>Arion</taxon>
    </lineage>
</organism>
<dbReference type="AlphaFoldDB" id="A0A0B6ZF45"/>
<protein>
    <submittedName>
        <fullName evidence="1">Uncharacterized protein</fullName>
    </submittedName>
</protein>
<feature type="non-terminal residue" evidence="1">
    <location>
        <position position="1"/>
    </location>
</feature>
<sequence length="50" mass="5711">SDDKILCHVYLMTRRSHGLDMVVIETTSCHSWLCPSIIVVDLEQKPHCTV</sequence>